<dbReference type="KEGG" id="sfa:Sfla_0023"/>
<dbReference type="EMBL" id="CP002475">
    <property type="protein sequence ID" value="ADW01507.1"/>
    <property type="molecule type" value="Genomic_DNA"/>
</dbReference>
<evidence type="ECO:0000313" key="1">
    <source>
        <dbReference type="EMBL" id="ADW01507.1"/>
    </source>
</evidence>
<reference evidence="1 2" key="1">
    <citation type="submission" date="2011-01" db="EMBL/GenBank/DDBJ databases">
        <title>Complete sequence of chromosome of Streptomyces flavogriseus ATCC 33331.</title>
        <authorList>
            <consortium name="US DOE Joint Genome Institute"/>
            <person name="Lucas S."/>
            <person name="Copeland A."/>
            <person name="Lapidus A."/>
            <person name="Cheng J.-F."/>
            <person name="Goodwin L."/>
            <person name="Pitluck S."/>
            <person name="Davenport K."/>
            <person name="Detter J.C."/>
            <person name="Han C."/>
            <person name="Tapia R."/>
            <person name="Land M."/>
            <person name="Hauser L."/>
            <person name="Kyrpides N."/>
            <person name="Ivanova N."/>
            <person name="Ovchinnikova G."/>
            <person name="Pagani I."/>
            <person name="Brumm P."/>
            <person name="Mead D."/>
            <person name="Woyke T."/>
        </authorList>
    </citation>
    <scope>NUCLEOTIDE SEQUENCE [LARGE SCALE GENOMIC DNA]</scope>
    <source>
        <strain evidence="2">ATCC 33331 / IAF-45CD</strain>
    </source>
</reference>
<dbReference type="Proteomes" id="UP000002066">
    <property type="component" value="Chromosome"/>
</dbReference>
<proteinExistence type="predicted"/>
<accession>A0A8D3WCC4</accession>
<sequence>MPVRLIRMILAEPVPQLLVHPTAPQNGINTQRLIPSRELEETVPR</sequence>
<protein>
    <submittedName>
        <fullName evidence="1">Uncharacterized protein</fullName>
    </submittedName>
</protein>
<name>A0A8D3WCC4_STRFA</name>
<organism evidence="1 2">
    <name type="scientific">Streptomyces pratensis (strain ATCC 33331 / IAF-45CD)</name>
    <dbReference type="NCBI Taxonomy" id="591167"/>
    <lineage>
        <taxon>Bacteria</taxon>
        <taxon>Bacillati</taxon>
        <taxon>Actinomycetota</taxon>
        <taxon>Actinomycetes</taxon>
        <taxon>Kitasatosporales</taxon>
        <taxon>Streptomycetaceae</taxon>
        <taxon>Streptomyces</taxon>
    </lineage>
</organism>
<evidence type="ECO:0000313" key="2">
    <source>
        <dbReference type="Proteomes" id="UP000002066"/>
    </source>
</evidence>
<gene>
    <name evidence="1" type="ordered locus">Sfla_0023</name>
</gene>
<dbReference type="AlphaFoldDB" id="A0A8D3WCC4"/>